<sequence length="142" mass="14981">MSVIDDTNSTSATAQARRSTSHKVGIGISALVGAFLVFDAVGKLMRPEPVREGTAALGFPVDQALVMGIVLTVCLVAYLIPRTAALGALGITAYLGGAVTANMRVESPLFTHTLSAVYVGVLLWIGLALRRPELWRVAGFKR</sequence>
<name>A0A7I7S747_9MYCO</name>
<geneLocation type="plasmid" evidence="7">
    <name>pjcm18538 dna</name>
</geneLocation>
<evidence type="ECO:0000256" key="3">
    <source>
        <dbReference type="ARBA" id="ARBA00022989"/>
    </source>
</evidence>
<dbReference type="KEGG" id="marz:MARA_56590"/>
<evidence type="ECO:0008006" key="8">
    <source>
        <dbReference type="Google" id="ProtNLM"/>
    </source>
</evidence>
<keyword evidence="3 5" id="KW-1133">Transmembrane helix</keyword>
<evidence type="ECO:0000256" key="5">
    <source>
        <dbReference type="SAM" id="Phobius"/>
    </source>
</evidence>
<evidence type="ECO:0000256" key="2">
    <source>
        <dbReference type="ARBA" id="ARBA00022692"/>
    </source>
</evidence>
<feature type="transmembrane region" description="Helical" evidence="5">
    <location>
        <begin position="61"/>
        <end position="80"/>
    </location>
</feature>
<organism evidence="6 7">
    <name type="scientific">Mycolicibacterium arabiense</name>
    <dbReference type="NCBI Taxonomy" id="1286181"/>
    <lineage>
        <taxon>Bacteria</taxon>
        <taxon>Bacillati</taxon>
        <taxon>Actinomycetota</taxon>
        <taxon>Actinomycetes</taxon>
        <taxon>Mycobacteriales</taxon>
        <taxon>Mycobacteriaceae</taxon>
        <taxon>Mycolicibacterium</taxon>
    </lineage>
</organism>
<dbReference type="EMBL" id="AP022593">
    <property type="protein sequence ID" value="BBY52191.1"/>
    <property type="molecule type" value="Genomic_DNA"/>
</dbReference>
<evidence type="ECO:0000256" key="1">
    <source>
        <dbReference type="ARBA" id="ARBA00004141"/>
    </source>
</evidence>
<dbReference type="InterPro" id="IPR032808">
    <property type="entry name" value="DoxX"/>
</dbReference>
<dbReference type="Pfam" id="PF13564">
    <property type="entry name" value="DoxX_2"/>
    <property type="match status" value="1"/>
</dbReference>
<feature type="transmembrane region" description="Helical" evidence="5">
    <location>
        <begin position="24"/>
        <end position="41"/>
    </location>
</feature>
<gene>
    <name evidence="6" type="ORF">MARA_56590</name>
</gene>
<evidence type="ECO:0000313" key="7">
    <source>
        <dbReference type="Proteomes" id="UP000467428"/>
    </source>
</evidence>
<dbReference type="Proteomes" id="UP000467428">
    <property type="component" value="Chromosome"/>
</dbReference>
<proteinExistence type="predicted"/>
<evidence type="ECO:0000256" key="4">
    <source>
        <dbReference type="ARBA" id="ARBA00023136"/>
    </source>
</evidence>
<dbReference type="GO" id="GO:0016020">
    <property type="term" value="C:membrane"/>
    <property type="evidence" value="ECO:0007669"/>
    <property type="project" value="UniProtKB-SubCell"/>
</dbReference>
<dbReference type="RefSeq" id="WP_163924046.1">
    <property type="nucleotide sequence ID" value="NZ_AP022593.1"/>
</dbReference>
<keyword evidence="2 5" id="KW-0812">Transmembrane</keyword>
<feature type="transmembrane region" description="Helical" evidence="5">
    <location>
        <begin position="85"/>
        <end position="103"/>
    </location>
</feature>
<keyword evidence="4 5" id="KW-0472">Membrane</keyword>
<protein>
    <recommendedName>
        <fullName evidence="8">DoxX family protein</fullName>
    </recommendedName>
</protein>
<keyword evidence="7" id="KW-1185">Reference proteome</keyword>
<accession>A0A7I7S747</accession>
<evidence type="ECO:0000313" key="6">
    <source>
        <dbReference type="EMBL" id="BBY52191.1"/>
    </source>
</evidence>
<feature type="transmembrane region" description="Helical" evidence="5">
    <location>
        <begin position="109"/>
        <end position="129"/>
    </location>
</feature>
<reference evidence="6 7" key="1">
    <citation type="journal article" date="2019" name="Emerg. Microbes Infect.">
        <title>Comprehensive subspecies identification of 175 nontuberculous mycobacteria species based on 7547 genomic profiles.</title>
        <authorList>
            <person name="Matsumoto Y."/>
            <person name="Kinjo T."/>
            <person name="Motooka D."/>
            <person name="Nabeya D."/>
            <person name="Jung N."/>
            <person name="Uechi K."/>
            <person name="Horii T."/>
            <person name="Iida T."/>
            <person name="Fujita J."/>
            <person name="Nakamura S."/>
        </authorList>
    </citation>
    <scope>NUCLEOTIDE SEQUENCE [LARGE SCALE GENOMIC DNA]</scope>
    <source>
        <strain evidence="6 7">JCM 18538</strain>
    </source>
</reference>
<comment type="subcellular location">
    <subcellularLocation>
        <location evidence="1">Membrane</location>
        <topology evidence="1">Multi-pass membrane protein</topology>
    </subcellularLocation>
</comment>
<dbReference type="AlphaFoldDB" id="A0A7I7S747"/>